<protein>
    <submittedName>
        <fullName evidence="2">Uncharacterized protein</fullName>
    </submittedName>
</protein>
<dbReference type="Proteomes" id="UP001465331">
    <property type="component" value="Unassembled WGS sequence"/>
</dbReference>
<keyword evidence="1" id="KW-0812">Transmembrane</keyword>
<comment type="caution">
    <text evidence="2">The sequence shown here is derived from an EMBL/GenBank/DDBJ whole genome shotgun (WGS) entry which is preliminary data.</text>
</comment>
<gene>
    <name evidence="2" type="ORF">ABSH63_11635</name>
</gene>
<dbReference type="RefSeq" id="WP_352889935.1">
    <property type="nucleotide sequence ID" value="NZ_JBEPIJ010000013.1"/>
</dbReference>
<sequence length="65" mass="7311">MVDARALRHDWHNILGRIGPLAHDQALARLAKLTGVLLIVASWIWGGILLRRQYARLSGDVLRES</sequence>
<name>A0ABV2ABW3_9GAMM</name>
<reference evidence="2 3" key="1">
    <citation type="submission" date="2024-06" db="EMBL/GenBank/DDBJ databases">
        <authorList>
            <person name="Li Z."/>
            <person name="Jiang Y."/>
        </authorList>
    </citation>
    <scope>NUCLEOTIDE SEQUENCE [LARGE SCALE GENOMIC DNA]</scope>
    <source>
        <strain evidence="2 3">HSW-8</strain>
    </source>
</reference>
<feature type="transmembrane region" description="Helical" evidence="1">
    <location>
        <begin position="30"/>
        <end position="50"/>
    </location>
</feature>
<accession>A0ABV2ABW3</accession>
<evidence type="ECO:0000313" key="3">
    <source>
        <dbReference type="Proteomes" id="UP001465331"/>
    </source>
</evidence>
<dbReference type="EMBL" id="JBEPIJ010000013">
    <property type="protein sequence ID" value="MES0874653.1"/>
    <property type="molecule type" value="Genomic_DNA"/>
</dbReference>
<evidence type="ECO:0000313" key="2">
    <source>
        <dbReference type="EMBL" id="MES0874653.1"/>
    </source>
</evidence>
<keyword evidence="3" id="KW-1185">Reference proteome</keyword>
<evidence type="ECO:0000256" key="1">
    <source>
        <dbReference type="SAM" id="Phobius"/>
    </source>
</evidence>
<keyword evidence="1" id="KW-0472">Membrane</keyword>
<proteinExistence type="predicted"/>
<keyword evidence="1" id="KW-1133">Transmembrane helix</keyword>
<organism evidence="2 3">
    <name type="scientific">Sinimarinibacterium thermocellulolyticum</name>
    <dbReference type="NCBI Taxonomy" id="3170016"/>
    <lineage>
        <taxon>Bacteria</taxon>
        <taxon>Pseudomonadati</taxon>
        <taxon>Pseudomonadota</taxon>
        <taxon>Gammaproteobacteria</taxon>
        <taxon>Nevskiales</taxon>
        <taxon>Nevskiaceae</taxon>
        <taxon>Sinimarinibacterium</taxon>
    </lineage>
</organism>